<dbReference type="FunFam" id="2.60.120.330:FF:000005">
    <property type="entry name" value="1-aminocyclopropane-1-carboxylate oxidase homolog 1"/>
    <property type="match status" value="1"/>
</dbReference>
<dbReference type="Gramene" id="Tc04v2_t020560.1">
    <property type="protein sequence ID" value="Tc04v2_p020560.1"/>
    <property type="gene ID" value="Tc04v2_g020560"/>
</dbReference>
<dbReference type="PANTHER" id="PTHR10209:SF771">
    <property type="entry name" value="1-AMINOCYCLOPROPANE-1-CARBOXYLATE OXIDASE HOMOLOG 1-LIKE"/>
    <property type="match status" value="1"/>
</dbReference>
<sequence length="381" mass="42650">MRISNIEVTHTSGIHSRADPGYDRTSELKAFDETKAGVKGLVDGGVTKIPGIFVDQQLILDKRSAGSDSKFSVPIIDLEDINKDSSVRAEIIDKVRDACEEWGFFQVVNHGIPLSVLDEMINGVRRFHEQDTETKKEFYTRDLSRKVVYLSNVDLWESQAANWRDSLFLFMAPHWPTPEELPEVCRDIGIDFSKRVMKLGLALLELISEALGLNPDHLKSMGCAEGLLLVGHYYPPCPEPELTLGTCSHTDPNFLTVLLQDQIGGLQVLHENQWVDVSPTPGALVVNIGGLLQLMSNDKFKSVNHRVLAKYNGPRISVASFLRTQPQLGIFPESSRVYGPIKELLSEDNPPIYRDITARDFLTYIYSKGIDEVSSLAHFKL</sequence>
<dbReference type="InterPro" id="IPR044861">
    <property type="entry name" value="IPNS-like_FE2OG_OXY"/>
</dbReference>
<evidence type="ECO:0000259" key="7">
    <source>
        <dbReference type="PROSITE" id="PS51471"/>
    </source>
</evidence>
<keyword evidence="4 6" id="KW-0560">Oxidoreductase</keyword>
<evidence type="ECO:0000256" key="5">
    <source>
        <dbReference type="ARBA" id="ARBA00023004"/>
    </source>
</evidence>
<dbReference type="Pfam" id="PF14226">
    <property type="entry name" value="DIOX_N"/>
    <property type="match status" value="1"/>
</dbReference>
<keyword evidence="5 6" id="KW-0408">Iron</keyword>
<dbReference type="AlphaFoldDB" id="A0AB32W9D6"/>
<evidence type="ECO:0000256" key="4">
    <source>
        <dbReference type="ARBA" id="ARBA00023002"/>
    </source>
</evidence>
<proteinExistence type="inferred from homology"/>
<dbReference type="KEGG" id="tcc:18603184"/>
<dbReference type="GO" id="GO:0046872">
    <property type="term" value="F:metal ion binding"/>
    <property type="evidence" value="ECO:0007669"/>
    <property type="project" value="UniProtKB-KW"/>
</dbReference>
<evidence type="ECO:0000313" key="9">
    <source>
        <dbReference type="RefSeq" id="XP_017974607.1"/>
    </source>
</evidence>
<protein>
    <submittedName>
        <fullName evidence="9">1-aminocyclopropane-1-carboxylate oxidase homolog 1</fullName>
    </submittedName>
</protein>
<dbReference type="InterPro" id="IPR005123">
    <property type="entry name" value="Oxoglu/Fe-dep_dioxygenase_dom"/>
</dbReference>
<keyword evidence="3 6" id="KW-0479">Metal-binding</keyword>
<reference evidence="9" key="2">
    <citation type="submission" date="2025-08" db="UniProtKB">
        <authorList>
            <consortium name="RefSeq"/>
        </authorList>
    </citation>
    <scope>IDENTIFICATION</scope>
</reference>
<dbReference type="GeneID" id="18603184"/>
<dbReference type="PANTHER" id="PTHR10209">
    <property type="entry name" value="OXIDOREDUCTASE, 2OG-FE II OXYGENASE FAMILY PROTEIN"/>
    <property type="match status" value="1"/>
</dbReference>
<dbReference type="PROSITE" id="PS51471">
    <property type="entry name" value="FE2OG_OXY"/>
    <property type="match status" value="1"/>
</dbReference>
<gene>
    <name evidence="9" type="primary">LOC18603184</name>
</gene>
<dbReference type="Gene3D" id="2.60.120.330">
    <property type="entry name" value="B-lactam Antibiotic, Isopenicillin N Synthase, Chain"/>
    <property type="match status" value="1"/>
</dbReference>
<name>A0AB32W9D6_THECC</name>
<dbReference type="InterPro" id="IPR027443">
    <property type="entry name" value="IPNS-like_sf"/>
</dbReference>
<feature type="domain" description="Fe2OG dioxygenase" evidence="7">
    <location>
        <begin position="223"/>
        <end position="326"/>
    </location>
</feature>
<dbReference type="Proteomes" id="UP000694886">
    <property type="component" value="Chromosome 4"/>
</dbReference>
<comment type="similarity">
    <text evidence="2 6">Belongs to the iron/ascorbate-dependent oxidoreductase family.</text>
</comment>
<dbReference type="RefSeq" id="XP_017974607.1">
    <property type="nucleotide sequence ID" value="XM_018119118.1"/>
</dbReference>
<evidence type="ECO:0000313" key="8">
    <source>
        <dbReference type="Proteomes" id="UP000694886"/>
    </source>
</evidence>
<evidence type="ECO:0000256" key="6">
    <source>
        <dbReference type="RuleBase" id="RU003682"/>
    </source>
</evidence>
<comment type="cofactor">
    <cofactor evidence="1">
        <name>Fe cation</name>
        <dbReference type="ChEBI" id="CHEBI:24875"/>
    </cofactor>
</comment>
<reference evidence="8" key="1">
    <citation type="journal article" date="1997" name="Nucleic Acids Res.">
        <title>tRNAscan-SE: a program for improved detection of transfer RNA genes in genomic sequence.</title>
        <authorList>
            <person name="Lowe T.M."/>
            <person name="Eddy S.R."/>
        </authorList>
    </citation>
    <scope>NUCLEOTIDE SEQUENCE [LARGE SCALE GENOMIC DNA]</scope>
    <source>
        <strain evidence="8">r\B97-61/B2</strain>
    </source>
</reference>
<dbReference type="SUPFAM" id="SSF51197">
    <property type="entry name" value="Clavaminate synthase-like"/>
    <property type="match status" value="1"/>
</dbReference>
<organism evidence="8 9">
    <name type="scientific">Theobroma cacao</name>
    <name type="common">Cacao</name>
    <name type="synonym">Cocoa</name>
    <dbReference type="NCBI Taxonomy" id="3641"/>
    <lineage>
        <taxon>Eukaryota</taxon>
        <taxon>Viridiplantae</taxon>
        <taxon>Streptophyta</taxon>
        <taxon>Embryophyta</taxon>
        <taxon>Tracheophyta</taxon>
        <taxon>Spermatophyta</taxon>
        <taxon>Magnoliopsida</taxon>
        <taxon>eudicotyledons</taxon>
        <taxon>Gunneridae</taxon>
        <taxon>Pentapetalae</taxon>
        <taxon>rosids</taxon>
        <taxon>malvids</taxon>
        <taxon>Malvales</taxon>
        <taxon>Malvaceae</taxon>
        <taxon>Byttnerioideae</taxon>
        <taxon>Theobroma</taxon>
    </lineage>
</organism>
<dbReference type="InterPro" id="IPR026992">
    <property type="entry name" value="DIOX_N"/>
</dbReference>
<dbReference type="GO" id="GO:0051213">
    <property type="term" value="F:dioxygenase activity"/>
    <property type="evidence" value="ECO:0007669"/>
    <property type="project" value="UniProtKB-ARBA"/>
</dbReference>
<dbReference type="Pfam" id="PF03171">
    <property type="entry name" value="2OG-FeII_Oxy"/>
    <property type="match status" value="1"/>
</dbReference>
<evidence type="ECO:0000256" key="2">
    <source>
        <dbReference type="ARBA" id="ARBA00008056"/>
    </source>
</evidence>
<accession>A0AB32W9D6</accession>
<evidence type="ECO:0000256" key="3">
    <source>
        <dbReference type="ARBA" id="ARBA00022723"/>
    </source>
</evidence>
<evidence type="ECO:0000256" key="1">
    <source>
        <dbReference type="ARBA" id="ARBA00001962"/>
    </source>
</evidence>